<name>A0ABV9R6E4_9MICO</name>
<dbReference type="RefSeq" id="WP_204393323.1">
    <property type="nucleotide sequence ID" value="NZ_JAFBBW010000001.1"/>
</dbReference>
<evidence type="ECO:0000256" key="1">
    <source>
        <dbReference type="SAM" id="MobiDB-lite"/>
    </source>
</evidence>
<dbReference type="EMBL" id="JBHSJC010000001">
    <property type="protein sequence ID" value="MFC4829534.1"/>
    <property type="molecule type" value="Genomic_DNA"/>
</dbReference>
<accession>A0ABV9R6E4</accession>
<organism evidence="2 3">
    <name type="scientific">Agromyces aurantiacus</name>
    <dbReference type="NCBI Taxonomy" id="165814"/>
    <lineage>
        <taxon>Bacteria</taxon>
        <taxon>Bacillati</taxon>
        <taxon>Actinomycetota</taxon>
        <taxon>Actinomycetes</taxon>
        <taxon>Micrococcales</taxon>
        <taxon>Microbacteriaceae</taxon>
        <taxon>Agromyces</taxon>
    </lineage>
</organism>
<evidence type="ECO:0000313" key="3">
    <source>
        <dbReference type="Proteomes" id="UP001595960"/>
    </source>
</evidence>
<gene>
    <name evidence="2" type="ORF">ACFPER_12075</name>
</gene>
<feature type="region of interest" description="Disordered" evidence="1">
    <location>
        <begin position="255"/>
        <end position="280"/>
    </location>
</feature>
<evidence type="ECO:0008006" key="4">
    <source>
        <dbReference type="Google" id="ProtNLM"/>
    </source>
</evidence>
<sequence>MHSESGPETTPEQEEAHAAWIERLARALTFGEPIREMSADVVAQLEAHVAAKKPARAREEIGAPLGQFLLEFTQLDEAISVVLATLLNRHEPDKVIRVVRQMTTSQKLDAMEGAFPDTWEDGRDIIRRIRELNTYRNVVAHGTFTTFRVERDQLLVGQWFAIWRRGKQHWVHTSAGELDHRRWEVNFAAAVLYTLVLVLIEPEASLEDVDLFRVVGVAIATMPPADHAKDNPLRAVFMFDWFTPTKAYMDALDSGASDLGRPSPSEGIRQELRKRGRTPR</sequence>
<protein>
    <recommendedName>
        <fullName evidence="4">Apea-like HEPN domain-containing protein</fullName>
    </recommendedName>
</protein>
<evidence type="ECO:0000313" key="2">
    <source>
        <dbReference type="EMBL" id="MFC4829534.1"/>
    </source>
</evidence>
<comment type="caution">
    <text evidence="2">The sequence shown here is derived from an EMBL/GenBank/DDBJ whole genome shotgun (WGS) entry which is preliminary data.</text>
</comment>
<keyword evidence="3" id="KW-1185">Reference proteome</keyword>
<proteinExistence type="predicted"/>
<reference evidence="3" key="1">
    <citation type="journal article" date="2019" name="Int. J. Syst. Evol. Microbiol.">
        <title>The Global Catalogue of Microorganisms (GCM) 10K type strain sequencing project: providing services to taxonomists for standard genome sequencing and annotation.</title>
        <authorList>
            <consortium name="The Broad Institute Genomics Platform"/>
            <consortium name="The Broad Institute Genome Sequencing Center for Infectious Disease"/>
            <person name="Wu L."/>
            <person name="Ma J."/>
        </authorList>
    </citation>
    <scope>NUCLEOTIDE SEQUENCE [LARGE SCALE GENOMIC DNA]</scope>
    <source>
        <strain evidence="3">CGMCC 1.12192</strain>
    </source>
</reference>
<dbReference type="Proteomes" id="UP001595960">
    <property type="component" value="Unassembled WGS sequence"/>
</dbReference>